<keyword evidence="3" id="KW-1185">Reference proteome</keyword>
<sequence length="105" mass="11529">MSNFITLDKLKTKDALEGATVSFFQTDYQTVGYTVMKAGAEVPLHQHPQEAIDIVLEGMLQMTIGESTGILIRGMTSFVPSNVPHTAKAITDCKVITILHPQRKI</sequence>
<dbReference type="Pfam" id="PF07883">
    <property type="entry name" value="Cupin_2"/>
    <property type="match status" value="1"/>
</dbReference>
<dbReference type="InterPro" id="IPR052535">
    <property type="entry name" value="Bacilysin_H2HPP_isomerase"/>
</dbReference>
<dbReference type="InterPro" id="IPR013096">
    <property type="entry name" value="Cupin_2"/>
</dbReference>
<gene>
    <name evidence="2" type="ORF">EG028_20600</name>
</gene>
<dbReference type="RefSeq" id="WP_120518163.1">
    <property type="nucleotide sequence ID" value="NZ_QXZY01000011.1"/>
</dbReference>
<dbReference type="SUPFAM" id="SSF51182">
    <property type="entry name" value="RmlC-like cupins"/>
    <property type="match status" value="1"/>
</dbReference>
<dbReference type="OrthoDB" id="9811153at2"/>
<dbReference type="Proteomes" id="UP000279089">
    <property type="component" value="Unassembled WGS sequence"/>
</dbReference>
<evidence type="ECO:0000313" key="2">
    <source>
        <dbReference type="EMBL" id="RPD39517.1"/>
    </source>
</evidence>
<dbReference type="InterPro" id="IPR011051">
    <property type="entry name" value="RmlC_Cupin_sf"/>
</dbReference>
<evidence type="ECO:0000259" key="1">
    <source>
        <dbReference type="Pfam" id="PF07883"/>
    </source>
</evidence>
<dbReference type="PANTHER" id="PTHR40112:SF1">
    <property type="entry name" value="H2HPP ISOMERASE"/>
    <property type="match status" value="1"/>
</dbReference>
<dbReference type="EMBL" id="RMBX01000011">
    <property type="protein sequence ID" value="RPD39517.1"/>
    <property type="molecule type" value="Genomic_DNA"/>
</dbReference>
<dbReference type="AlphaFoldDB" id="A0A3N4MD77"/>
<accession>A0A3N4MD77</accession>
<feature type="domain" description="Cupin type-2" evidence="1">
    <location>
        <begin position="34"/>
        <end position="98"/>
    </location>
</feature>
<reference evidence="3" key="1">
    <citation type="submission" date="2018-11" db="EMBL/GenBank/DDBJ databases">
        <title>Chitinophaga lutea sp.nov., isolate from arsenic contaminated soil.</title>
        <authorList>
            <person name="Zong Y."/>
        </authorList>
    </citation>
    <scope>NUCLEOTIDE SEQUENCE [LARGE SCALE GENOMIC DNA]</scope>
    <source>
        <strain evidence="3">YLT18</strain>
    </source>
</reference>
<dbReference type="Gene3D" id="2.60.120.10">
    <property type="entry name" value="Jelly Rolls"/>
    <property type="match status" value="1"/>
</dbReference>
<proteinExistence type="predicted"/>
<dbReference type="PANTHER" id="PTHR40112">
    <property type="entry name" value="H2HPP ISOMERASE"/>
    <property type="match status" value="1"/>
</dbReference>
<organism evidence="2 3">
    <name type="scientific">Chitinophaga barathri</name>
    <dbReference type="NCBI Taxonomy" id="1647451"/>
    <lineage>
        <taxon>Bacteria</taxon>
        <taxon>Pseudomonadati</taxon>
        <taxon>Bacteroidota</taxon>
        <taxon>Chitinophagia</taxon>
        <taxon>Chitinophagales</taxon>
        <taxon>Chitinophagaceae</taxon>
        <taxon>Chitinophaga</taxon>
    </lineage>
</organism>
<evidence type="ECO:0000313" key="3">
    <source>
        <dbReference type="Proteomes" id="UP000279089"/>
    </source>
</evidence>
<comment type="caution">
    <text evidence="2">The sequence shown here is derived from an EMBL/GenBank/DDBJ whole genome shotgun (WGS) entry which is preliminary data.</text>
</comment>
<protein>
    <submittedName>
        <fullName evidence="2">Cupin domain-containing protein</fullName>
    </submittedName>
</protein>
<dbReference type="InterPro" id="IPR014710">
    <property type="entry name" value="RmlC-like_jellyroll"/>
</dbReference>
<name>A0A3N4MD77_9BACT</name>